<accession>Q5KIY9</accession>
<feature type="compositionally biased region" description="Basic residues" evidence="1">
    <location>
        <begin position="336"/>
        <end position="349"/>
    </location>
</feature>
<dbReference type="EMBL" id="AE017344">
    <property type="protein sequence ID" value="AAW43069.2"/>
    <property type="molecule type" value="Genomic_DNA"/>
</dbReference>
<feature type="compositionally biased region" description="Polar residues" evidence="1">
    <location>
        <begin position="201"/>
        <end position="210"/>
    </location>
</feature>
<feature type="region of interest" description="Disordered" evidence="1">
    <location>
        <begin position="545"/>
        <end position="585"/>
    </location>
</feature>
<feature type="compositionally biased region" description="Basic and acidic residues" evidence="1">
    <location>
        <begin position="185"/>
        <end position="194"/>
    </location>
</feature>
<evidence type="ECO:0000256" key="1">
    <source>
        <dbReference type="SAM" id="MobiDB-lite"/>
    </source>
</evidence>
<feature type="compositionally biased region" description="Basic residues" evidence="1">
    <location>
        <begin position="875"/>
        <end position="890"/>
    </location>
</feature>
<feature type="region of interest" description="Disordered" evidence="1">
    <location>
        <begin position="686"/>
        <end position="720"/>
    </location>
</feature>
<feature type="region of interest" description="Disordered" evidence="1">
    <location>
        <begin position="1485"/>
        <end position="1527"/>
    </location>
</feature>
<dbReference type="GeneID" id="3257309"/>
<dbReference type="Gene3D" id="3.30.160.60">
    <property type="entry name" value="Classic Zinc Finger"/>
    <property type="match status" value="1"/>
</dbReference>
<evidence type="ECO:0000313" key="4">
    <source>
        <dbReference type="Proteomes" id="UP000002149"/>
    </source>
</evidence>
<feature type="compositionally biased region" description="Basic and acidic residues" evidence="1">
    <location>
        <begin position="953"/>
        <end position="967"/>
    </location>
</feature>
<feature type="compositionally biased region" description="Polar residues" evidence="1">
    <location>
        <begin position="985"/>
        <end position="995"/>
    </location>
</feature>
<dbReference type="eggNOG" id="ENOG502SP7R">
    <property type="taxonomic scope" value="Eukaryota"/>
</dbReference>
<dbReference type="OrthoDB" id="2575524at2759"/>
<reference evidence="3 4" key="1">
    <citation type="journal article" date="2005" name="Science">
        <title>The genome of the basidiomycetous yeast and human pathogen Cryptococcus neoformans.</title>
        <authorList>
            <person name="Loftus B.J."/>
            <person name="Fung E."/>
            <person name="Roncaglia P."/>
            <person name="Rowley D."/>
            <person name="Amedeo P."/>
            <person name="Bruno D."/>
            <person name="Vamathevan J."/>
            <person name="Miranda M."/>
            <person name="Anderson I.J."/>
            <person name="Fraser J.A."/>
            <person name="Allen J.E."/>
            <person name="Bosdet I.E."/>
            <person name="Brent M.R."/>
            <person name="Chiu R."/>
            <person name="Doering T.L."/>
            <person name="Donlin M.J."/>
            <person name="D'Souza C.A."/>
            <person name="Fox D.S."/>
            <person name="Grinberg V."/>
            <person name="Fu J."/>
            <person name="Fukushima M."/>
            <person name="Haas B.J."/>
            <person name="Huang J.C."/>
            <person name="Janbon G."/>
            <person name="Jones S.J."/>
            <person name="Koo H.L."/>
            <person name="Krzywinski M.I."/>
            <person name="Kwon-Chung J.K."/>
            <person name="Lengeler K.B."/>
            <person name="Maiti R."/>
            <person name="Marra M.A."/>
            <person name="Marra R.E."/>
            <person name="Mathewson C.A."/>
            <person name="Mitchell T.G."/>
            <person name="Pertea M."/>
            <person name="Riggs F.R."/>
            <person name="Salzberg S.L."/>
            <person name="Schein J.E."/>
            <person name="Shvartsbeyn A."/>
            <person name="Shin H."/>
            <person name="Shumway M."/>
            <person name="Specht C.A."/>
            <person name="Suh B.B."/>
            <person name="Tenney A."/>
            <person name="Utterback T.R."/>
            <person name="Wickes B.L."/>
            <person name="Wortman J.R."/>
            <person name="Wye N.H."/>
            <person name="Kronstad J.W."/>
            <person name="Lodge J.K."/>
            <person name="Heitman J."/>
            <person name="Davis R.W."/>
            <person name="Fraser C.M."/>
            <person name="Hyman R.W."/>
        </authorList>
    </citation>
    <scope>NUCLEOTIDE SEQUENCE [LARGE SCALE GENOMIC DNA]</scope>
    <source>
        <strain evidence="4">JEC21 / ATCC MYA-565</strain>
    </source>
</reference>
<dbReference type="InParanoid" id="Q5KIY9"/>
<dbReference type="Proteomes" id="UP000002149">
    <property type="component" value="Chromosome 4"/>
</dbReference>
<dbReference type="RefSeq" id="XP_024512710.1">
    <property type="nucleotide sequence ID" value="XM_024656966.1"/>
</dbReference>
<feature type="region of interest" description="Disordered" evidence="1">
    <location>
        <begin position="953"/>
        <end position="995"/>
    </location>
</feature>
<feature type="compositionally biased region" description="Polar residues" evidence="1">
    <location>
        <begin position="459"/>
        <end position="476"/>
    </location>
</feature>
<proteinExistence type="predicted"/>
<feature type="compositionally biased region" description="Pro residues" evidence="1">
    <location>
        <begin position="86"/>
        <end position="98"/>
    </location>
</feature>
<keyword evidence="4" id="KW-1185">Reference proteome</keyword>
<gene>
    <name evidence="3" type="ordered locus">CND01260</name>
</gene>
<evidence type="ECO:0000313" key="3">
    <source>
        <dbReference type="EMBL" id="AAW43069.2"/>
    </source>
</evidence>
<dbReference type="PaxDb" id="214684-Q5KIY9"/>
<feature type="region of interest" description="Disordered" evidence="1">
    <location>
        <begin position="1"/>
        <end position="310"/>
    </location>
</feature>
<organism evidence="3 4">
    <name type="scientific">Cryptococcus deneoformans (strain JEC21 / ATCC MYA-565)</name>
    <name type="common">Cryptococcus neoformans var. neoformans serotype D</name>
    <dbReference type="NCBI Taxonomy" id="214684"/>
    <lineage>
        <taxon>Eukaryota</taxon>
        <taxon>Fungi</taxon>
        <taxon>Dikarya</taxon>
        <taxon>Basidiomycota</taxon>
        <taxon>Agaricomycotina</taxon>
        <taxon>Tremellomycetes</taxon>
        <taxon>Tremellales</taxon>
        <taxon>Cryptococcaceae</taxon>
        <taxon>Cryptococcus</taxon>
        <taxon>Cryptococcus neoformans species complex</taxon>
    </lineage>
</organism>
<feature type="compositionally biased region" description="Low complexity" evidence="1">
    <location>
        <begin position="99"/>
        <end position="113"/>
    </location>
</feature>
<feature type="compositionally biased region" description="Polar residues" evidence="1">
    <location>
        <begin position="1"/>
        <end position="12"/>
    </location>
</feature>
<feature type="compositionally biased region" description="Basic residues" evidence="1">
    <location>
        <begin position="374"/>
        <end position="383"/>
    </location>
</feature>
<dbReference type="VEuPathDB" id="FungiDB:CND01260"/>
<feature type="domain" description="C2H2-type" evidence="2">
    <location>
        <begin position="1278"/>
        <end position="1300"/>
    </location>
</feature>
<dbReference type="SMART" id="SM00355">
    <property type="entry name" value="ZnF_C2H2"/>
    <property type="match status" value="3"/>
</dbReference>
<dbReference type="InterPro" id="IPR013087">
    <property type="entry name" value="Znf_C2H2_type"/>
</dbReference>
<feature type="region of interest" description="Disordered" evidence="1">
    <location>
        <begin position="795"/>
        <end position="913"/>
    </location>
</feature>
<dbReference type="KEGG" id="cne:CND01260"/>
<feature type="compositionally biased region" description="Polar residues" evidence="1">
    <location>
        <begin position="1517"/>
        <end position="1527"/>
    </location>
</feature>
<feature type="compositionally biased region" description="Low complexity" evidence="1">
    <location>
        <begin position="68"/>
        <end position="85"/>
    </location>
</feature>
<feature type="compositionally biased region" description="Basic and acidic residues" evidence="1">
    <location>
        <begin position="1182"/>
        <end position="1197"/>
    </location>
</feature>
<feature type="compositionally biased region" description="Pro residues" evidence="1">
    <location>
        <begin position="238"/>
        <end position="288"/>
    </location>
</feature>
<feature type="compositionally biased region" description="Low complexity" evidence="1">
    <location>
        <begin position="420"/>
        <end position="439"/>
    </location>
</feature>
<feature type="region of interest" description="Disordered" evidence="1">
    <location>
        <begin position="332"/>
        <end position="493"/>
    </location>
</feature>
<name>Q5KIY9_CRYD1</name>
<protein>
    <recommendedName>
        <fullName evidence="2">C2H2-type domain-containing protein</fullName>
    </recommendedName>
</protein>
<sequence length="1527" mass="165434">MNSGHQWPQQDGYQHGLHQDHQRTSPPPATADSYTSTLPPLTTTTPIPPVSQILRSSPPNKKLGPTWSVRSSPPSSRSSSLSNAAPFPPIQALPPPMSHQPLPQSLSPPRTSLVSPNPVYPSPNRPRWATRPPSPQPPPSSLDAMLQRGAGPHSQLSATRRLSAAHPAQTFGLPEHPPLQPLHLHATEADREGPLPKANANDGTGSSERITTIPLRRESPEPSSHMPPLDEPVEVSRPPTPPLPLPSPAHPPSDRPPTPPLPPNLASPPPTASPRPPTPPLNPPPESVPPVNHLHPPDRPVNNPNRVELDAGTLTQAFSLENYDAGRFVSAIRAQRQAHHPANPHKRKSNILASPESHTPEIKGIKSVPTSRPPKQKAKRSRIRQSLPSQDHPVPERVPFPLPSRPFGYPEGAVPSGLDGPSAPSSSTAGPGPVASGSGVRRNRPNSLPPESVEGLSMGSISDQSPATQTVTTLPNVGSALPPTIPVHPPVPVGRRVPFDPRIPSDPRIPAEPRVSCDTLFPVDPRMPVGSRVVTDSRTSIKPRALFASRAPIDPDVPLDPRAPVDPRTRRPGSRPVSRQSTPVSVINGKQEAINLPQGPTSMHRSESKGTSVIPPRKYHGNQPAQQIALSHPGVAHVAANIQSASALQSLQGKPLSQSEAFLAARAEMEAKKFSGDPHNHISSNLSGSAEGRHKSAGISAVGHKVQHDAQADDDNEPKHFRLPKHLLSLFKMNKGLTDSISESTASSDAEPPKSAMAATVGSATVDAVTVEPATVESATVDAVAIEPATVESATADAVAIEPTPKTQPIDDAPVAESSRPSDPKPSSVPLLEEPREQPKVPLPLPSGVKSDSYPSAARKKLFASVHGSDPPARPLKKRKGPATSRKRKQAPVPPEISLAHVPPARTSEPRAPRKIKKVINISSGLFPPAVIEDIEGLPNQSTPLFDALDFGRQEEEPDDREMRADGDSSVDSKNLVARPRDRSSSVSSQATRLLQPSFGQVREPLFLSKSPTLSPNSPAQTVKIEVDIKFDEPDPAVRADPGAGPSSIGLRSAQVDENGVITVSDQWPDESRAVVGPSGADQADELLMRYQLTVDRESTPASLDIVLSRSSTEERFTETWSSPEIPLASLKSKNLQAWSWRDKSHDSLDRLSVVLPISKARRRRLIQRGIYNPSEDDASEDELKHPAGREKAHREPPPMAAPHGMADYQRSTQAATSRSSLRTLYTVIPREGSPYNVRVRSPSPLASRLPPGVPPVPEMYQDVLNETLLDRCTARECRWDDCNAVLGSENTLGMHVHRHLANEEGAKDTWKMQLGMSSWIFTGYKGGRMKTEAVPNEYLYKCLWRKCDEPCFTTKEKLLQHMLSKHVSGKLICPYGWCRYACPSANTLARHITKIHAKTNDRPRPMLLPSSLRRLSPPTPLPLPMSVPSYLLQCTALPRPCRSVRELKRLREEIIDFCATPDHPVMAAWQENDDDVKMKHMLDASSPAKEPMTYIDNYEYSQEDDASEYEQGGGRTTSSSEDSGDG</sequence>
<feature type="region of interest" description="Disordered" evidence="1">
    <location>
        <begin position="1172"/>
        <end position="1206"/>
    </location>
</feature>
<feature type="compositionally biased region" description="Pro residues" evidence="1">
    <location>
        <begin position="483"/>
        <end position="492"/>
    </location>
</feature>
<evidence type="ECO:0000259" key="2">
    <source>
        <dbReference type="PROSITE" id="PS00028"/>
    </source>
</evidence>
<dbReference type="PROSITE" id="PS00028">
    <property type="entry name" value="ZINC_FINGER_C2H2_1"/>
    <property type="match status" value="1"/>
</dbReference>
<dbReference type="HOGENOM" id="CLU_244894_0_0_1"/>